<dbReference type="SUPFAM" id="SSF103025">
    <property type="entry name" value="Folate-binding domain"/>
    <property type="match status" value="1"/>
</dbReference>
<dbReference type="SUPFAM" id="SSF101790">
    <property type="entry name" value="Aminomethyltransferase beta-barrel domain"/>
    <property type="match status" value="1"/>
</dbReference>
<dbReference type="Gene3D" id="4.10.1250.10">
    <property type="entry name" value="Aminomethyltransferase fragment"/>
    <property type="match status" value="1"/>
</dbReference>
<evidence type="ECO:0000256" key="6">
    <source>
        <dbReference type="ARBA" id="ARBA00047665"/>
    </source>
</evidence>
<feature type="domain" description="Aminomethyltransferase C-terminal" evidence="10">
    <location>
        <begin position="282"/>
        <end position="354"/>
    </location>
</feature>
<dbReference type="PIRSF" id="PIRSF006487">
    <property type="entry name" value="GcvT"/>
    <property type="match status" value="1"/>
</dbReference>
<dbReference type="GO" id="GO:0005960">
    <property type="term" value="C:glycine cleavage complex"/>
    <property type="evidence" value="ECO:0007669"/>
    <property type="project" value="InterPro"/>
</dbReference>
<dbReference type="AlphaFoldDB" id="A0A3E0H8D3"/>
<dbReference type="Pfam" id="PF01571">
    <property type="entry name" value="GCV_T"/>
    <property type="match status" value="1"/>
</dbReference>
<dbReference type="HAMAP" id="MF_00259">
    <property type="entry name" value="GcvT"/>
    <property type="match status" value="1"/>
</dbReference>
<feature type="binding site" evidence="8">
    <location>
        <position position="200"/>
    </location>
    <ligand>
        <name>substrate</name>
    </ligand>
</feature>
<dbReference type="Gene3D" id="2.40.30.110">
    <property type="entry name" value="Aminomethyltransferase beta-barrel domains"/>
    <property type="match status" value="1"/>
</dbReference>
<comment type="subunit">
    <text evidence="7">The glycine cleavage system is composed of four proteins: P, T, L and H.</text>
</comment>
<sequence length="362" mass="39469">MGQRTPLYQAHVALGARVVDFGGWDMPVQYTSVLDEHHAVRRDQGMFDVSHMTVLELTGPDALAYLRHILANDVAKITLPGKAIYSLMLNEQGRVLDDLIAYAPTPEQPELWRVIVNCGTHDKDIAWMQRQAASFRISLKERTDLAMIAVQGPNARATVAGLIGAERAARIAELALFQGVDCGDDWFIARTGYTGEDGLEILLPSEQSEAFWQQLVDAGVRPCGLGARDTLRLEAGMPLYGNDLSENESPLSSNVAWSIDWGHDFIGKEALLAERDAGVSHQLVGLVLEGKGVLRSHMRVIIEGVGDGETTSGTFSPTLEQAIAFARVPVTNATQAQVEVRGKLLPVRIVKPVFARRGAAIR</sequence>
<keyword evidence="12" id="KW-1185">Reference proteome</keyword>
<dbReference type="NCBIfam" id="TIGR00528">
    <property type="entry name" value="gcvT"/>
    <property type="match status" value="1"/>
</dbReference>
<comment type="catalytic activity">
    <reaction evidence="6 7">
        <text>N(6)-[(R)-S(8)-aminomethyldihydrolipoyl]-L-lysyl-[protein] + (6S)-5,6,7,8-tetrahydrofolate = N(6)-[(R)-dihydrolipoyl]-L-lysyl-[protein] + (6R)-5,10-methylene-5,6,7,8-tetrahydrofolate + NH4(+)</text>
        <dbReference type="Rhea" id="RHEA:16945"/>
        <dbReference type="Rhea" id="RHEA-COMP:10475"/>
        <dbReference type="Rhea" id="RHEA-COMP:10492"/>
        <dbReference type="ChEBI" id="CHEBI:15636"/>
        <dbReference type="ChEBI" id="CHEBI:28938"/>
        <dbReference type="ChEBI" id="CHEBI:57453"/>
        <dbReference type="ChEBI" id="CHEBI:83100"/>
        <dbReference type="ChEBI" id="CHEBI:83143"/>
        <dbReference type="EC" id="2.1.2.10"/>
    </reaction>
</comment>
<evidence type="ECO:0000256" key="5">
    <source>
        <dbReference type="ARBA" id="ARBA00031395"/>
    </source>
</evidence>
<dbReference type="InterPro" id="IPR029043">
    <property type="entry name" value="GcvT/YgfZ_C"/>
</dbReference>
<reference evidence="11 12" key="1">
    <citation type="submission" date="2018-08" db="EMBL/GenBank/DDBJ databases">
        <title>Genomic Encyclopedia of Type Strains, Phase IV (KMG-IV): sequencing the most valuable type-strain genomes for metagenomic binning, comparative biology and taxonomic classification.</title>
        <authorList>
            <person name="Goeker M."/>
        </authorList>
    </citation>
    <scope>NUCLEOTIDE SEQUENCE [LARGE SCALE GENOMIC DNA]</scope>
    <source>
        <strain evidence="11 12">DSM 26022</strain>
    </source>
</reference>
<evidence type="ECO:0000259" key="10">
    <source>
        <dbReference type="Pfam" id="PF08669"/>
    </source>
</evidence>
<evidence type="ECO:0000256" key="8">
    <source>
        <dbReference type="PIRSR" id="PIRSR006487-1"/>
    </source>
</evidence>
<dbReference type="Pfam" id="PF08669">
    <property type="entry name" value="GCV_T_C"/>
    <property type="match status" value="1"/>
</dbReference>
<keyword evidence="3 7" id="KW-0032">Aminotransferase</keyword>
<keyword evidence="4 7" id="KW-0808">Transferase</keyword>
<evidence type="ECO:0000256" key="2">
    <source>
        <dbReference type="ARBA" id="ARBA00012616"/>
    </source>
</evidence>
<evidence type="ECO:0000256" key="1">
    <source>
        <dbReference type="ARBA" id="ARBA00008609"/>
    </source>
</evidence>
<comment type="caution">
    <text evidence="11">The sequence shown here is derived from an EMBL/GenBank/DDBJ whole genome shotgun (WGS) entry which is preliminary data.</text>
</comment>
<evidence type="ECO:0000313" key="12">
    <source>
        <dbReference type="Proteomes" id="UP000256774"/>
    </source>
</evidence>
<dbReference type="PANTHER" id="PTHR43757:SF2">
    <property type="entry name" value="AMINOMETHYLTRANSFERASE, MITOCHONDRIAL"/>
    <property type="match status" value="1"/>
</dbReference>
<dbReference type="InterPro" id="IPR027266">
    <property type="entry name" value="TrmE/GcvT-like"/>
</dbReference>
<protein>
    <recommendedName>
        <fullName evidence="2 7">Aminomethyltransferase</fullName>
        <ecNumber evidence="2 7">2.1.2.10</ecNumber>
    </recommendedName>
    <alternativeName>
        <fullName evidence="5 7">Glycine cleavage system T protein</fullName>
    </alternativeName>
</protein>
<dbReference type="GO" id="GO:0019464">
    <property type="term" value="P:glycine decarboxylation via glycine cleavage system"/>
    <property type="evidence" value="ECO:0007669"/>
    <property type="project" value="UniProtKB-UniRule"/>
</dbReference>
<evidence type="ECO:0000313" key="11">
    <source>
        <dbReference type="EMBL" id="REH39989.1"/>
    </source>
</evidence>
<keyword evidence="11" id="KW-0489">Methyltransferase</keyword>
<dbReference type="InterPro" id="IPR022903">
    <property type="entry name" value="GcvT_bac"/>
</dbReference>
<dbReference type="PANTHER" id="PTHR43757">
    <property type="entry name" value="AMINOMETHYLTRANSFERASE"/>
    <property type="match status" value="1"/>
</dbReference>
<dbReference type="GO" id="GO:0005829">
    <property type="term" value="C:cytosol"/>
    <property type="evidence" value="ECO:0007669"/>
    <property type="project" value="TreeGrafter"/>
</dbReference>
<name>A0A3E0H8D3_9GAMM</name>
<dbReference type="InterPro" id="IPR006223">
    <property type="entry name" value="GcvT"/>
</dbReference>
<dbReference type="NCBIfam" id="NF001567">
    <property type="entry name" value="PRK00389.1"/>
    <property type="match status" value="1"/>
</dbReference>
<dbReference type="GO" id="GO:0008483">
    <property type="term" value="F:transaminase activity"/>
    <property type="evidence" value="ECO:0007669"/>
    <property type="project" value="UniProtKB-KW"/>
</dbReference>
<comment type="function">
    <text evidence="7">The glycine cleavage system catalyzes the degradation of glycine.</text>
</comment>
<feature type="domain" description="GCVT N-terminal" evidence="9">
    <location>
        <begin position="7"/>
        <end position="261"/>
    </location>
</feature>
<organism evidence="11 12">
    <name type="scientific">Paraperlucidibaca baekdonensis</name>
    <dbReference type="NCBI Taxonomy" id="748120"/>
    <lineage>
        <taxon>Bacteria</taxon>
        <taxon>Pseudomonadati</taxon>
        <taxon>Pseudomonadota</taxon>
        <taxon>Gammaproteobacteria</taxon>
        <taxon>Moraxellales</taxon>
        <taxon>Moraxellaceae</taxon>
        <taxon>Paraperlucidibaca</taxon>
    </lineage>
</organism>
<gene>
    <name evidence="7" type="primary">gcvT</name>
    <name evidence="11" type="ORF">DFR26_0185</name>
</gene>
<evidence type="ECO:0000259" key="9">
    <source>
        <dbReference type="Pfam" id="PF01571"/>
    </source>
</evidence>
<dbReference type="EC" id="2.1.2.10" evidence="2 7"/>
<accession>A0A3E0H8D3</accession>
<dbReference type="GO" id="GO:0004047">
    <property type="term" value="F:aminomethyltransferase activity"/>
    <property type="evidence" value="ECO:0007669"/>
    <property type="project" value="UniProtKB-UniRule"/>
</dbReference>
<evidence type="ECO:0000256" key="4">
    <source>
        <dbReference type="ARBA" id="ARBA00022679"/>
    </source>
</evidence>
<dbReference type="InterPro" id="IPR028896">
    <property type="entry name" value="GcvT/YgfZ/DmdA"/>
</dbReference>
<dbReference type="Gene3D" id="3.30.1360.120">
    <property type="entry name" value="Probable tRNA modification gtpase trme, domain 1"/>
    <property type="match status" value="1"/>
</dbReference>
<dbReference type="Gene3D" id="3.30.70.1400">
    <property type="entry name" value="Aminomethyltransferase beta-barrel domains"/>
    <property type="match status" value="1"/>
</dbReference>
<dbReference type="RefSeq" id="WP_116207069.1">
    <property type="nucleotide sequence ID" value="NZ_QUNR01000001.1"/>
</dbReference>
<evidence type="ECO:0000256" key="3">
    <source>
        <dbReference type="ARBA" id="ARBA00022576"/>
    </source>
</evidence>
<dbReference type="InterPro" id="IPR013977">
    <property type="entry name" value="GcvT_C"/>
</dbReference>
<dbReference type="OrthoDB" id="9774591at2"/>
<dbReference type="Proteomes" id="UP000256774">
    <property type="component" value="Unassembled WGS sequence"/>
</dbReference>
<dbReference type="InterPro" id="IPR006222">
    <property type="entry name" value="GCVT_N"/>
</dbReference>
<dbReference type="GO" id="GO:0032259">
    <property type="term" value="P:methylation"/>
    <property type="evidence" value="ECO:0007669"/>
    <property type="project" value="UniProtKB-KW"/>
</dbReference>
<proteinExistence type="inferred from homology"/>
<evidence type="ECO:0000256" key="7">
    <source>
        <dbReference type="HAMAP-Rule" id="MF_00259"/>
    </source>
</evidence>
<dbReference type="GO" id="GO:0008168">
    <property type="term" value="F:methyltransferase activity"/>
    <property type="evidence" value="ECO:0007669"/>
    <property type="project" value="UniProtKB-KW"/>
</dbReference>
<comment type="similarity">
    <text evidence="1 7">Belongs to the GcvT family.</text>
</comment>
<dbReference type="EMBL" id="QUNR01000001">
    <property type="protein sequence ID" value="REH39989.1"/>
    <property type="molecule type" value="Genomic_DNA"/>
</dbReference>